<feature type="domain" description="Orn/DAP/Arg decarboxylase 2 N-terminal" evidence="14">
    <location>
        <begin position="51"/>
        <end position="284"/>
    </location>
</feature>
<dbReference type="InterPro" id="IPR022643">
    <property type="entry name" value="De-COase2_C"/>
</dbReference>
<dbReference type="EnsemblMetazoa" id="XM_038191806.1">
    <property type="protein sequence ID" value="XP_038047734.1"/>
    <property type="gene ID" value="LOC119721870"/>
</dbReference>
<evidence type="ECO:0000256" key="6">
    <source>
        <dbReference type="ARBA" id="ARBA00034115"/>
    </source>
</evidence>
<evidence type="ECO:0000259" key="13">
    <source>
        <dbReference type="Pfam" id="PF00278"/>
    </source>
</evidence>
<dbReference type="InterPro" id="IPR009006">
    <property type="entry name" value="Ala_racemase/Decarboxylase_C"/>
</dbReference>
<accession>A0A913Z7S3</accession>
<dbReference type="GO" id="GO:0033387">
    <property type="term" value="P:putrescine biosynthetic process from arginine, via ornithine"/>
    <property type="evidence" value="ECO:0007669"/>
    <property type="project" value="TreeGrafter"/>
</dbReference>
<organism evidence="15 16">
    <name type="scientific">Patiria miniata</name>
    <name type="common">Bat star</name>
    <name type="synonym">Asterina miniata</name>
    <dbReference type="NCBI Taxonomy" id="46514"/>
    <lineage>
        <taxon>Eukaryota</taxon>
        <taxon>Metazoa</taxon>
        <taxon>Echinodermata</taxon>
        <taxon>Eleutherozoa</taxon>
        <taxon>Asterozoa</taxon>
        <taxon>Asteroidea</taxon>
        <taxon>Valvatacea</taxon>
        <taxon>Valvatida</taxon>
        <taxon>Asterinidae</taxon>
        <taxon>Patiria</taxon>
    </lineage>
</organism>
<dbReference type="InterPro" id="IPR022644">
    <property type="entry name" value="De-COase2_N"/>
</dbReference>
<evidence type="ECO:0000256" key="7">
    <source>
        <dbReference type="ARBA" id="ARBA00034138"/>
    </source>
</evidence>
<comment type="pathway">
    <text evidence="6">Amine and polyamine biosynthesis; putrescine biosynthesis via L-ornithine pathway; putrescine from L-ornithine: step 1/1.</text>
</comment>
<dbReference type="PRINTS" id="PR01182">
    <property type="entry name" value="ORNDCRBXLASE"/>
</dbReference>
<reference evidence="15" key="1">
    <citation type="submission" date="2022-11" db="UniProtKB">
        <authorList>
            <consortium name="EnsemblMetazoa"/>
        </authorList>
    </citation>
    <scope>IDENTIFICATION</scope>
</reference>
<dbReference type="InterPro" id="IPR002433">
    <property type="entry name" value="Orn_de-COase"/>
</dbReference>
<evidence type="ECO:0000256" key="10">
    <source>
        <dbReference type="ARBA" id="ARBA00049127"/>
    </source>
</evidence>
<evidence type="ECO:0000256" key="2">
    <source>
        <dbReference type="ARBA" id="ARBA00008872"/>
    </source>
</evidence>
<dbReference type="OMA" id="DAKPDEW"/>
<dbReference type="SUPFAM" id="SSF50621">
    <property type="entry name" value="Alanine racemase C-terminal domain-like"/>
    <property type="match status" value="1"/>
</dbReference>
<dbReference type="EC" id="4.1.1.17" evidence="7"/>
<dbReference type="Gene3D" id="2.40.37.10">
    <property type="entry name" value="Lyase, Ornithine Decarboxylase, Chain A, domain 1"/>
    <property type="match status" value="1"/>
</dbReference>
<evidence type="ECO:0000313" key="15">
    <source>
        <dbReference type="EnsemblMetazoa" id="XP_038047734.1"/>
    </source>
</evidence>
<keyword evidence="4" id="KW-0620">Polyamine biosynthesis</keyword>
<dbReference type="PANTHER" id="PTHR11482">
    <property type="entry name" value="ARGININE/DIAMINOPIMELATE/ORNITHINE DECARBOXYLASE"/>
    <property type="match status" value="1"/>
</dbReference>
<keyword evidence="16" id="KW-1185">Reference proteome</keyword>
<dbReference type="InterPro" id="IPR022653">
    <property type="entry name" value="De-COase2_pyr-phos_BS"/>
</dbReference>
<evidence type="ECO:0000256" key="11">
    <source>
        <dbReference type="PIRSR" id="PIRSR600183-50"/>
    </source>
</evidence>
<dbReference type="Pfam" id="PF02784">
    <property type="entry name" value="Orn_Arg_deC_N"/>
    <property type="match status" value="1"/>
</dbReference>
<comment type="similarity">
    <text evidence="2 12">Belongs to the Orn/Lys/Arg decarboxylase class-II family.</text>
</comment>
<evidence type="ECO:0000256" key="3">
    <source>
        <dbReference type="ARBA" id="ARBA00022898"/>
    </source>
</evidence>
<dbReference type="PROSITE" id="PS00878">
    <property type="entry name" value="ODR_DC_2_1"/>
    <property type="match status" value="1"/>
</dbReference>
<dbReference type="AlphaFoldDB" id="A0A913Z7S3"/>
<dbReference type="InterPro" id="IPR029066">
    <property type="entry name" value="PLP-binding_barrel"/>
</dbReference>
<dbReference type="OrthoDB" id="5034579at2759"/>
<dbReference type="GO" id="GO:0005737">
    <property type="term" value="C:cytoplasm"/>
    <property type="evidence" value="ECO:0007669"/>
    <property type="project" value="TreeGrafter"/>
</dbReference>
<dbReference type="CDD" id="cd00622">
    <property type="entry name" value="PLPDE_III_ODC"/>
    <property type="match status" value="1"/>
</dbReference>
<dbReference type="RefSeq" id="XP_038047734.1">
    <property type="nucleotide sequence ID" value="XM_038191806.1"/>
</dbReference>
<dbReference type="InterPro" id="IPR000183">
    <property type="entry name" value="Orn/DAP/Arg_de-COase"/>
</dbReference>
<name>A0A913Z7S3_PATMI</name>
<sequence>MERYETPDLRVTLYENGTSIRDIANEKVKDEDQDEPKREDVDDPFYLYDLGDVVTKDKLWAKLLPNVEVFFAVKSNPDPVIIRLLIGLGKSFDCASKKEIKMVLDLGASADRIIFAHPYKQESHLRFAKEKGVRLMTFDTAEELQKVKRVHPKAQLVLRIRYDDDTATIKYGAKFGCRGEEVRPLLEIAKKLGLDVVGISFHVGSESSNPQIFRDAIRFTRPLFDIGTSLGFNMKLLDLGGGFPGRLYPKATFDKFADVITRALDEHFPASSGVRIIAEPGTFHTRSAGYLVANVIAKRVNKVDINERRERVSDGDEPFIWIYYLNVGVFSGLNGKLFDPEYFDLPEPLHEPLRNRDLKPSTIFGPTCDSNDVIMANCMLPELDTGEFVLFHDMGGYTATCACDFNGFSLPPTWYIAPKEIRLVLEKTFPAQ</sequence>
<dbReference type="Proteomes" id="UP000887568">
    <property type="component" value="Unplaced"/>
</dbReference>
<comment type="function">
    <text evidence="8">Catalyzes the first and rate-limiting step of polyamine biosynthesis that converts ornithine into putrescine, which is the precursor for the polyamines, spermidine and spermine. Polyamines are essential for cell proliferation and are implicated in cellular processes, ranging from DNA replication to apoptosis.</text>
</comment>
<evidence type="ECO:0000256" key="5">
    <source>
        <dbReference type="ARBA" id="ARBA00023239"/>
    </source>
</evidence>
<protein>
    <recommendedName>
        <fullName evidence="7">ornithine decarboxylase</fullName>
        <ecNumber evidence="7">4.1.1.17</ecNumber>
    </recommendedName>
</protein>
<evidence type="ECO:0000256" key="9">
    <source>
        <dbReference type="ARBA" id="ARBA00046672"/>
    </source>
</evidence>
<dbReference type="Gene3D" id="3.20.20.10">
    <property type="entry name" value="Alanine racemase"/>
    <property type="match status" value="1"/>
</dbReference>
<keyword evidence="3 11" id="KW-0663">Pyridoxal phosphate</keyword>
<dbReference type="SUPFAM" id="SSF51419">
    <property type="entry name" value="PLP-binding barrel"/>
    <property type="match status" value="1"/>
</dbReference>
<evidence type="ECO:0000259" key="14">
    <source>
        <dbReference type="Pfam" id="PF02784"/>
    </source>
</evidence>
<evidence type="ECO:0000256" key="1">
    <source>
        <dbReference type="ARBA" id="ARBA00001933"/>
    </source>
</evidence>
<feature type="active site" description="Proton donor" evidence="11">
    <location>
        <position position="368"/>
    </location>
</feature>
<dbReference type="Pfam" id="PF00278">
    <property type="entry name" value="Orn_DAP_Arg_deC"/>
    <property type="match status" value="1"/>
</dbReference>
<dbReference type="GO" id="GO:0004586">
    <property type="term" value="F:ornithine decarboxylase activity"/>
    <property type="evidence" value="ECO:0007669"/>
    <property type="project" value="UniProtKB-EC"/>
</dbReference>
<comment type="catalytic activity">
    <reaction evidence="10">
        <text>L-ornithine + H(+) = putrescine + CO2</text>
        <dbReference type="Rhea" id="RHEA:22964"/>
        <dbReference type="ChEBI" id="CHEBI:15378"/>
        <dbReference type="ChEBI" id="CHEBI:16526"/>
        <dbReference type="ChEBI" id="CHEBI:46911"/>
        <dbReference type="ChEBI" id="CHEBI:326268"/>
        <dbReference type="EC" id="4.1.1.17"/>
    </reaction>
</comment>
<dbReference type="FunFam" id="3.20.20.10:FF:000005">
    <property type="entry name" value="Ornithine decarboxylase"/>
    <property type="match status" value="1"/>
</dbReference>
<keyword evidence="5" id="KW-0456">Lyase</keyword>
<evidence type="ECO:0000313" key="16">
    <source>
        <dbReference type="Proteomes" id="UP000887568"/>
    </source>
</evidence>
<comment type="cofactor">
    <cofactor evidence="1 11">
        <name>pyridoxal 5'-phosphate</name>
        <dbReference type="ChEBI" id="CHEBI:597326"/>
    </cofactor>
</comment>
<dbReference type="PANTHER" id="PTHR11482:SF6">
    <property type="entry name" value="ORNITHINE DECARBOXYLASE 1-RELATED"/>
    <property type="match status" value="1"/>
</dbReference>
<evidence type="ECO:0000256" key="4">
    <source>
        <dbReference type="ARBA" id="ARBA00023115"/>
    </source>
</evidence>
<feature type="domain" description="Orn/DAP/Arg decarboxylase 2 C-terminal" evidence="13">
    <location>
        <begin position="45"/>
        <end position="395"/>
    </location>
</feature>
<dbReference type="PRINTS" id="PR01179">
    <property type="entry name" value="ODADCRBXLASE"/>
</dbReference>
<dbReference type="GeneID" id="119721870"/>
<proteinExistence type="inferred from homology"/>
<evidence type="ECO:0000256" key="8">
    <source>
        <dbReference type="ARBA" id="ARBA00037173"/>
    </source>
</evidence>
<feature type="modified residue" description="N6-(pyridoxal phosphate)lysine" evidence="11">
    <location>
        <position position="74"/>
    </location>
</feature>
<evidence type="ECO:0000256" key="12">
    <source>
        <dbReference type="RuleBase" id="RU003737"/>
    </source>
</evidence>
<comment type="subunit">
    <text evidence="9">Homodimer. Only the dimer is catalytically active, as the active sites are constructed of residues from both monomers.</text>
</comment>